<dbReference type="Gene3D" id="1.20.1250.20">
    <property type="entry name" value="MFS general substrate transporter like domains"/>
    <property type="match status" value="1"/>
</dbReference>
<sequence length="194" mass="21155">MIITYIAVAPLCLYVSGLFTSFAMRYVNKRIGRKPTLLFGLLVSFLTSFLFWFLFQFQQWGIPVPFTILLAAILLGIATTTTVVTSGALASDLIAHNTESGAFVYGAMSFADKIANGLTIATIQQYNPCTTCTSCCPLYYRQIMTFVPGGIALLCMVVLVSIWTSKIGNRQTDATVLRSPLSEHTPLLSDSVNA</sequence>
<dbReference type="EMBL" id="CAJNOK010002736">
    <property type="protein sequence ID" value="CAF0872814.1"/>
    <property type="molecule type" value="Genomic_DNA"/>
</dbReference>
<evidence type="ECO:0000313" key="3">
    <source>
        <dbReference type="EMBL" id="CAF0872814.1"/>
    </source>
</evidence>
<dbReference type="EMBL" id="CAJOBA010002737">
    <property type="protein sequence ID" value="CAF3657614.1"/>
    <property type="molecule type" value="Genomic_DNA"/>
</dbReference>
<dbReference type="SUPFAM" id="SSF103473">
    <property type="entry name" value="MFS general substrate transporter"/>
    <property type="match status" value="1"/>
</dbReference>
<evidence type="ECO:0000256" key="1">
    <source>
        <dbReference type="ARBA" id="ARBA00008335"/>
    </source>
</evidence>
<gene>
    <name evidence="3" type="ORF">OVA965_LOCUS8222</name>
    <name evidence="4" type="ORF">TMI583_LOCUS8218</name>
</gene>
<feature type="transmembrane region" description="Helical" evidence="2">
    <location>
        <begin position="67"/>
        <end position="90"/>
    </location>
</feature>
<dbReference type="Proteomes" id="UP000677228">
    <property type="component" value="Unassembled WGS sequence"/>
</dbReference>
<dbReference type="Pfam" id="PF13347">
    <property type="entry name" value="MFS_2"/>
    <property type="match status" value="1"/>
</dbReference>
<accession>A0A8S2DE38</accession>
<dbReference type="GO" id="GO:0008643">
    <property type="term" value="P:carbohydrate transport"/>
    <property type="evidence" value="ECO:0007669"/>
    <property type="project" value="InterPro"/>
</dbReference>
<evidence type="ECO:0000313" key="5">
    <source>
        <dbReference type="Proteomes" id="UP000677228"/>
    </source>
</evidence>
<dbReference type="PANTHER" id="PTHR11328:SF28">
    <property type="entry name" value="MAJOR FACILITATOR SUPERFAMILY DOMAIN-CONTAINING PROTEIN 12"/>
    <property type="match status" value="1"/>
</dbReference>
<organism evidence="3 5">
    <name type="scientific">Didymodactylos carnosus</name>
    <dbReference type="NCBI Taxonomy" id="1234261"/>
    <lineage>
        <taxon>Eukaryota</taxon>
        <taxon>Metazoa</taxon>
        <taxon>Spiralia</taxon>
        <taxon>Gnathifera</taxon>
        <taxon>Rotifera</taxon>
        <taxon>Eurotatoria</taxon>
        <taxon>Bdelloidea</taxon>
        <taxon>Philodinida</taxon>
        <taxon>Philodinidae</taxon>
        <taxon>Didymodactylos</taxon>
    </lineage>
</organism>
<dbReference type="Proteomes" id="UP000682733">
    <property type="component" value="Unassembled WGS sequence"/>
</dbReference>
<feature type="transmembrane region" description="Helical" evidence="2">
    <location>
        <begin position="6"/>
        <end position="24"/>
    </location>
</feature>
<reference evidence="3" key="1">
    <citation type="submission" date="2021-02" db="EMBL/GenBank/DDBJ databases">
        <authorList>
            <person name="Nowell W R."/>
        </authorList>
    </citation>
    <scope>NUCLEOTIDE SEQUENCE</scope>
</reference>
<dbReference type="GO" id="GO:0005886">
    <property type="term" value="C:plasma membrane"/>
    <property type="evidence" value="ECO:0007669"/>
    <property type="project" value="TreeGrafter"/>
</dbReference>
<comment type="caution">
    <text evidence="3">The sequence shown here is derived from an EMBL/GenBank/DDBJ whole genome shotgun (WGS) entry which is preliminary data.</text>
</comment>
<evidence type="ECO:0000256" key="2">
    <source>
        <dbReference type="SAM" id="Phobius"/>
    </source>
</evidence>
<keyword evidence="2" id="KW-0472">Membrane</keyword>
<keyword evidence="2" id="KW-0812">Transmembrane</keyword>
<feature type="transmembrane region" description="Helical" evidence="2">
    <location>
        <begin position="143"/>
        <end position="163"/>
    </location>
</feature>
<dbReference type="InterPro" id="IPR036259">
    <property type="entry name" value="MFS_trans_sf"/>
</dbReference>
<dbReference type="AlphaFoldDB" id="A0A8S2DE38"/>
<feature type="transmembrane region" description="Helical" evidence="2">
    <location>
        <begin position="102"/>
        <end position="123"/>
    </location>
</feature>
<proteinExistence type="inferred from homology"/>
<feature type="transmembrane region" description="Helical" evidence="2">
    <location>
        <begin position="36"/>
        <end position="55"/>
    </location>
</feature>
<protein>
    <submittedName>
        <fullName evidence="3">Uncharacterized protein</fullName>
    </submittedName>
</protein>
<dbReference type="GO" id="GO:0015293">
    <property type="term" value="F:symporter activity"/>
    <property type="evidence" value="ECO:0007669"/>
    <property type="project" value="InterPro"/>
</dbReference>
<dbReference type="PANTHER" id="PTHR11328">
    <property type="entry name" value="MAJOR FACILITATOR SUPERFAMILY DOMAIN-CONTAINING PROTEIN"/>
    <property type="match status" value="1"/>
</dbReference>
<dbReference type="InterPro" id="IPR039672">
    <property type="entry name" value="MFS_2"/>
</dbReference>
<keyword evidence="2" id="KW-1133">Transmembrane helix</keyword>
<evidence type="ECO:0000313" key="4">
    <source>
        <dbReference type="EMBL" id="CAF3657614.1"/>
    </source>
</evidence>
<name>A0A8S2DE38_9BILA</name>
<comment type="similarity">
    <text evidence="1">Belongs to the major facilitator superfamily.</text>
</comment>